<dbReference type="InterPro" id="IPR027408">
    <property type="entry name" value="PNPase/RNase_PH_dom_sf"/>
</dbReference>
<dbReference type="Pfam" id="PF01138">
    <property type="entry name" value="RNase_PH"/>
    <property type="match status" value="1"/>
</dbReference>
<dbReference type="GO" id="GO:0034475">
    <property type="term" value="P:U4 snRNA 3'-end processing"/>
    <property type="evidence" value="ECO:0007669"/>
    <property type="project" value="TreeGrafter"/>
</dbReference>
<dbReference type="GO" id="GO:0005730">
    <property type="term" value="C:nucleolus"/>
    <property type="evidence" value="ECO:0007669"/>
    <property type="project" value="TreeGrafter"/>
</dbReference>
<dbReference type="GO" id="GO:0000176">
    <property type="term" value="C:nuclear exosome (RNase complex)"/>
    <property type="evidence" value="ECO:0007669"/>
    <property type="project" value="TreeGrafter"/>
</dbReference>
<keyword evidence="4" id="KW-1185">Reference proteome</keyword>
<accession>I3EFT5</accession>
<sequence length="213" mass="23709">MEREDGRKNSQHRSISMEVGKNVVFSFGLTKVYAMLEYSAQLKKGITASVIMEENAFPSSVSKKRIERLVEEAQKAIESIFSNLLLDKENSYRIVCKVLCDNGSLLSAIINSASLVLLAHKVPIKHLVFSVTIGLSQERHAEYVVDLNESEERTDMAYITIATGAVEYDTIISYGSISKPISEKAFLDLLEYSASTSKDISKEIMEKAKQCLA</sequence>
<evidence type="ECO:0000259" key="2">
    <source>
        <dbReference type="Pfam" id="PF01138"/>
    </source>
</evidence>
<dbReference type="GO" id="GO:0003723">
    <property type="term" value="F:RNA binding"/>
    <property type="evidence" value="ECO:0007669"/>
    <property type="project" value="TreeGrafter"/>
</dbReference>
<dbReference type="InterPro" id="IPR001247">
    <property type="entry name" value="ExoRNase_PH_dom1"/>
</dbReference>
<dbReference type="GO" id="GO:0000177">
    <property type="term" value="C:cytoplasmic exosome (RNase complex)"/>
    <property type="evidence" value="ECO:0007669"/>
    <property type="project" value="TreeGrafter"/>
</dbReference>
<name>I3EFT5_NEMP3</name>
<dbReference type="Gene3D" id="3.30.230.70">
    <property type="entry name" value="GHMP Kinase, N-terminal domain"/>
    <property type="match status" value="1"/>
</dbReference>
<organism evidence="3 4">
    <name type="scientific">Nematocida parisii (strain ERTm3)</name>
    <name type="common">Nematode killer fungus</name>
    <dbReference type="NCBI Taxonomy" id="935791"/>
    <lineage>
        <taxon>Eukaryota</taxon>
        <taxon>Fungi</taxon>
        <taxon>Fungi incertae sedis</taxon>
        <taxon>Microsporidia</taxon>
        <taxon>Nematocida</taxon>
    </lineage>
</organism>
<reference evidence="3" key="1">
    <citation type="submission" date="2011-01" db="EMBL/GenBank/DDBJ databases">
        <title>The Genome Sequence of Nematocida parisii strain ERTm3.</title>
        <authorList>
            <consortium name="The Broad Institute Genome Sequencing Platform"/>
            <consortium name="The Broad Institute Genome Sequencing Center for Infectious Disease"/>
            <person name="Cuomo C."/>
            <person name="Troemel E."/>
            <person name="Young S.K."/>
            <person name="Zeng Q."/>
            <person name="Gargeya S."/>
            <person name="Fitzgerald M."/>
            <person name="Haas B."/>
            <person name="Abouelleil A."/>
            <person name="Alvarado L."/>
            <person name="Arachchi H.M."/>
            <person name="Berlin A."/>
            <person name="Chapman S.B."/>
            <person name="Gearin G."/>
            <person name="Goldberg J."/>
            <person name="Griggs A."/>
            <person name="Gujja S."/>
            <person name="Hansen M."/>
            <person name="Heiman D."/>
            <person name="Howarth C."/>
            <person name="Larimer J."/>
            <person name="Lui A."/>
            <person name="MacDonald P.J.P."/>
            <person name="McCowen C."/>
            <person name="Montmayeur A."/>
            <person name="Murphy C."/>
            <person name="Neiman D."/>
            <person name="Pearson M."/>
            <person name="Priest M."/>
            <person name="Roberts A."/>
            <person name="Saif S."/>
            <person name="Shea T."/>
            <person name="Sisk P."/>
            <person name="Stolte C."/>
            <person name="Sykes S."/>
            <person name="Wortman J."/>
            <person name="Nusbaum C."/>
            <person name="Birren B."/>
        </authorList>
    </citation>
    <scope>NUCLEOTIDE SEQUENCE</scope>
    <source>
        <strain evidence="3">ERTm3</strain>
    </source>
</reference>
<dbReference type="HOGENOM" id="CLU_1294724_0_0_1"/>
<dbReference type="InterPro" id="IPR050080">
    <property type="entry name" value="RNase_PH"/>
</dbReference>
<dbReference type="EMBL" id="GL870879">
    <property type="protein sequence ID" value="EIJ88082.1"/>
    <property type="molecule type" value="Genomic_DNA"/>
</dbReference>
<dbReference type="GO" id="GO:0071028">
    <property type="term" value="P:nuclear mRNA surveillance"/>
    <property type="evidence" value="ECO:0007669"/>
    <property type="project" value="TreeGrafter"/>
</dbReference>
<dbReference type="OMA" id="ERTDMAY"/>
<dbReference type="PANTHER" id="PTHR11953">
    <property type="entry name" value="EXOSOME COMPLEX COMPONENT"/>
    <property type="match status" value="1"/>
</dbReference>
<dbReference type="STRING" id="935791.I3EFT5"/>
<dbReference type="OrthoDB" id="2189141at2759"/>
<dbReference type="GO" id="GO:0071051">
    <property type="term" value="P:poly(A)-dependent snoRNA 3'-end processing"/>
    <property type="evidence" value="ECO:0007669"/>
    <property type="project" value="TreeGrafter"/>
</dbReference>
<evidence type="ECO:0000256" key="1">
    <source>
        <dbReference type="ARBA" id="ARBA00006678"/>
    </source>
</evidence>
<comment type="similarity">
    <text evidence="1">Belongs to the RNase PH family.</text>
</comment>
<dbReference type="PANTHER" id="PTHR11953:SF0">
    <property type="entry name" value="EXOSOME COMPLEX COMPONENT RRP41"/>
    <property type="match status" value="1"/>
</dbReference>
<dbReference type="InterPro" id="IPR020568">
    <property type="entry name" value="Ribosomal_Su5_D2-typ_SF"/>
</dbReference>
<feature type="domain" description="Exoribonuclease phosphorolytic" evidence="2">
    <location>
        <begin position="23"/>
        <end position="123"/>
    </location>
</feature>
<gene>
    <name evidence="3" type="ORF">NEQG_01526</name>
</gene>
<dbReference type="Proteomes" id="UP000002872">
    <property type="component" value="Unassembled WGS sequence"/>
</dbReference>
<evidence type="ECO:0000313" key="4">
    <source>
        <dbReference type="Proteomes" id="UP000002872"/>
    </source>
</evidence>
<dbReference type="FunCoup" id="I3EFT5">
    <property type="interactions" value="141"/>
</dbReference>
<dbReference type="VEuPathDB" id="MicrosporidiaDB:NEQG_01526"/>
<protein>
    <recommendedName>
        <fullName evidence="2">Exoribonuclease phosphorolytic domain-containing protein</fullName>
    </recommendedName>
</protein>
<dbReference type="InParanoid" id="I3EFT5"/>
<evidence type="ECO:0000313" key="3">
    <source>
        <dbReference type="EMBL" id="EIJ88082.1"/>
    </source>
</evidence>
<dbReference type="SUPFAM" id="SSF54211">
    <property type="entry name" value="Ribosomal protein S5 domain 2-like"/>
    <property type="match status" value="1"/>
</dbReference>
<dbReference type="GO" id="GO:0016075">
    <property type="term" value="P:rRNA catabolic process"/>
    <property type="evidence" value="ECO:0007669"/>
    <property type="project" value="TreeGrafter"/>
</dbReference>
<dbReference type="InterPro" id="IPR036345">
    <property type="entry name" value="ExoRNase_PH_dom2_sf"/>
</dbReference>
<dbReference type="SUPFAM" id="SSF55666">
    <property type="entry name" value="Ribonuclease PH domain 2-like"/>
    <property type="match status" value="1"/>
</dbReference>
<dbReference type="AlphaFoldDB" id="I3EFT5"/>
<proteinExistence type="inferred from homology"/>